<sequence>MGLVIQIVHFIIWALSILVVAEVILSYFMSPYHPVRAFIGRIIGPMLNPIRRVVPPIMNLDFSPLILLLLLQAAEWVIVSILNFIG</sequence>
<dbReference type="InterPro" id="IPR003425">
    <property type="entry name" value="CCB3/YggT"/>
</dbReference>
<keyword evidence="1" id="KW-0812">Transmembrane</keyword>
<organism evidence="2">
    <name type="scientific">Longilinea arvoryzae</name>
    <dbReference type="NCBI Taxonomy" id="360412"/>
    <lineage>
        <taxon>Bacteria</taxon>
        <taxon>Bacillati</taxon>
        <taxon>Chloroflexota</taxon>
        <taxon>Anaerolineae</taxon>
        <taxon>Anaerolineales</taxon>
        <taxon>Anaerolineaceae</taxon>
        <taxon>Longilinea</taxon>
    </lineage>
</organism>
<evidence type="ECO:0000256" key="1">
    <source>
        <dbReference type="SAM" id="Phobius"/>
    </source>
</evidence>
<keyword evidence="3" id="KW-1185">Reference proteome</keyword>
<gene>
    <name evidence="2" type="ORF">LARV_02517</name>
</gene>
<dbReference type="OrthoDB" id="47652at2"/>
<dbReference type="EMBL" id="DF967972">
    <property type="protein sequence ID" value="GAP14742.1"/>
    <property type="molecule type" value="Genomic_DNA"/>
</dbReference>
<accession>A0A0S7BJS9</accession>
<dbReference type="Proteomes" id="UP000055060">
    <property type="component" value="Unassembled WGS sequence"/>
</dbReference>
<evidence type="ECO:0000313" key="3">
    <source>
        <dbReference type="Proteomes" id="UP000055060"/>
    </source>
</evidence>
<dbReference type="GO" id="GO:0016020">
    <property type="term" value="C:membrane"/>
    <property type="evidence" value="ECO:0007669"/>
    <property type="project" value="InterPro"/>
</dbReference>
<name>A0A0S7BJS9_9CHLR</name>
<dbReference type="STRING" id="360412.LARV_02517"/>
<protein>
    <submittedName>
        <fullName evidence="2">YGGT family</fullName>
    </submittedName>
</protein>
<feature type="transmembrane region" description="Helical" evidence="1">
    <location>
        <begin position="7"/>
        <end position="28"/>
    </location>
</feature>
<dbReference type="AlphaFoldDB" id="A0A0S7BJS9"/>
<keyword evidence="1" id="KW-1133">Transmembrane helix</keyword>
<keyword evidence="1" id="KW-0472">Membrane</keyword>
<dbReference type="Pfam" id="PF02325">
    <property type="entry name" value="CCB3_YggT"/>
    <property type="match status" value="1"/>
</dbReference>
<reference evidence="2" key="1">
    <citation type="submission" date="2015-07" db="EMBL/GenBank/DDBJ databases">
        <title>Draft Genome Sequences of Anaerolinea thermolimosa IMO-1, Bellilinea caldifistulae GOMI-1, Leptolinea tardivitalis YMTK-2, Levilinea saccharolytica KIBI-1,Longilinea arvoryzae KOME-1, Previously Described as Members of the Anaerolineaceae (Chloroflexi).</title>
        <authorList>
            <person name="Sekiguchi Y."/>
            <person name="Ohashi A."/>
            <person name="Matsuura N."/>
            <person name="Tourlousse M.D."/>
        </authorList>
    </citation>
    <scope>NUCLEOTIDE SEQUENCE [LARGE SCALE GENOMIC DNA]</scope>
    <source>
        <strain evidence="2">KOME-1</strain>
    </source>
</reference>
<feature type="transmembrane region" description="Helical" evidence="1">
    <location>
        <begin position="65"/>
        <end position="85"/>
    </location>
</feature>
<evidence type="ECO:0000313" key="2">
    <source>
        <dbReference type="EMBL" id="GAP14742.1"/>
    </source>
</evidence>
<dbReference type="RefSeq" id="WP_075073976.1">
    <property type="nucleotide sequence ID" value="NZ_DF967972.1"/>
</dbReference>
<proteinExistence type="predicted"/>